<dbReference type="Proteomes" id="UP001253851">
    <property type="component" value="Unassembled WGS sequence"/>
</dbReference>
<feature type="coiled-coil region" evidence="1">
    <location>
        <begin position="175"/>
        <end position="202"/>
    </location>
</feature>
<keyword evidence="2" id="KW-0812">Transmembrane</keyword>
<accession>A0ABD5FNH7</accession>
<feature type="transmembrane region" description="Helical" evidence="2">
    <location>
        <begin position="7"/>
        <end position="28"/>
    </location>
</feature>
<feature type="transmembrane region" description="Helical" evidence="2">
    <location>
        <begin position="40"/>
        <end position="63"/>
    </location>
</feature>
<evidence type="ECO:0000256" key="1">
    <source>
        <dbReference type="SAM" id="Coils"/>
    </source>
</evidence>
<evidence type="ECO:0000313" key="3">
    <source>
        <dbReference type="EMBL" id="MDT2983850.1"/>
    </source>
</evidence>
<feature type="coiled-coil region" evidence="1">
    <location>
        <begin position="74"/>
        <end position="118"/>
    </location>
</feature>
<gene>
    <name evidence="3" type="ORF">P7I34_14335</name>
</gene>
<dbReference type="EMBL" id="JARQDZ010000009">
    <property type="protein sequence ID" value="MDT2983850.1"/>
    <property type="molecule type" value="Genomic_DNA"/>
</dbReference>
<dbReference type="RefSeq" id="WP_311957696.1">
    <property type="nucleotide sequence ID" value="NZ_JARQDZ010000009.1"/>
</dbReference>
<reference evidence="3 4" key="1">
    <citation type="submission" date="2023-03" db="EMBL/GenBank/DDBJ databases">
        <authorList>
            <person name="Shen W."/>
            <person name="Cai J."/>
        </authorList>
    </citation>
    <scope>NUCLEOTIDE SEQUENCE [LARGE SCALE GENOMIC DNA]</scope>
    <source>
        <strain evidence="3 4">B516</strain>
    </source>
</reference>
<keyword evidence="1" id="KW-0175">Coiled coil</keyword>
<keyword evidence="2" id="KW-0472">Membrane</keyword>
<dbReference type="AlphaFoldDB" id="A0ABD5FNH7"/>
<protein>
    <submittedName>
        <fullName evidence="3">Uncharacterized protein</fullName>
    </submittedName>
</protein>
<name>A0ABD5FNH7_ENTCA</name>
<comment type="caution">
    <text evidence="3">The sequence shown here is derived from an EMBL/GenBank/DDBJ whole genome shotgun (WGS) entry which is preliminary data.</text>
</comment>
<organism evidence="3 4">
    <name type="scientific">Enterococcus casseliflavus</name>
    <name type="common">Enterococcus flavescens</name>
    <dbReference type="NCBI Taxonomy" id="37734"/>
    <lineage>
        <taxon>Bacteria</taxon>
        <taxon>Bacillati</taxon>
        <taxon>Bacillota</taxon>
        <taxon>Bacilli</taxon>
        <taxon>Lactobacillales</taxon>
        <taxon>Enterococcaceae</taxon>
        <taxon>Enterococcus</taxon>
    </lineage>
</organism>
<proteinExistence type="predicted"/>
<sequence>MKQNLKYLIVIVLTVLVVTYSYSLGPLIKKIDQPDQADAILQVITTIVGGILSGLVAYGIAFIEIKNYKKEQLIEKQEITISEAKKNIDRMKRLLVEIEDNKEACQQLNLLEDELESNILVIKLSVSDFFWKLSSNDIIASEDLLVQLNMYYKNIFIIQTTDNKYLNIKTVELFIEKQNEAIECLSSEIEKEEKKLSLLTNDKLY</sequence>
<evidence type="ECO:0000256" key="2">
    <source>
        <dbReference type="SAM" id="Phobius"/>
    </source>
</evidence>
<keyword evidence="2" id="KW-1133">Transmembrane helix</keyword>
<evidence type="ECO:0000313" key="4">
    <source>
        <dbReference type="Proteomes" id="UP001253851"/>
    </source>
</evidence>